<comment type="caution">
    <text evidence="1">The sequence shown here is derived from an EMBL/GenBank/DDBJ whole genome shotgun (WGS) entry which is preliminary data.</text>
</comment>
<evidence type="ECO:0000313" key="1">
    <source>
        <dbReference type="EMBL" id="KHJ32202.1"/>
    </source>
</evidence>
<sequence length="101" mass="11309">MYRSVPEGTSQRGGHYSVNANAFLPEELAEILVIRQSRERAWHTRLMICATVISNTEITLANFTKKVEKEEVVALKAYLRMAKAKYVAADSSPAPPKIPFT</sequence>
<proteinExistence type="predicted"/>
<organism evidence="1 2">
    <name type="scientific">Uncinula necator</name>
    <name type="common">Grape powdery mildew</name>
    <dbReference type="NCBI Taxonomy" id="52586"/>
    <lineage>
        <taxon>Eukaryota</taxon>
        <taxon>Fungi</taxon>
        <taxon>Dikarya</taxon>
        <taxon>Ascomycota</taxon>
        <taxon>Pezizomycotina</taxon>
        <taxon>Leotiomycetes</taxon>
        <taxon>Erysiphales</taxon>
        <taxon>Erysiphaceae</taxon>
        <taxon>Erysiphe</taxon>
    </lineage>
</organism>
<dbReference type="AlphaFoldDB" id="A0A0B1P0L7"/>
<accession>A0A0B1P0L7</accession>
<name>A0A0B1P0L7_UNCNE</name>
<dbReference type="HOGENOM" id="CLU_018153_5_2_1"/>
<evidence type="ECO:0000313" key="2">
    <source>
        <dbReference type="Proteomes" id="UP000030854"/>
    </source>
</evidence>
<reference evidence="1 2" key="1">
    <citation type="journal article" date="2014" name="BMC Genomics">
        <title>Adaptive genomic structural variation in the grape powdery mildew pathogen, Erysiphe necator.</title>
        <authorList>
            <person name="Jones L."/>
            <person name="Riaz S."/>
            <person name="Morales-Cruz A."/>
            <person name="Amrine K.C."/>
            <person name="McGuire B."/>
            <person name="Gubler W.D."/>
            <person name="Walker M.A."/>
            <person name="Cantu D."/>
        </authorList>
    </citation>
    <scope>NUCLEOTIDE SEQUENCE [LARGE SCALE GENOMIC DNA]</scope>
    <source>
        <strain evidence="2">c</strain>
    </source>
</reference>
<keyword evidence="2" id="KW-1185">Reference proteome</keyword>
<dbReference type="Proteomes" id="UP000030854">
    <property type="component" value="Unassembled WGS sequence"/>
</dbReference>
<gene>
    <name evidence="1" type="ORF">EV44_g2445</name>
</gene>
<protein>
    <submittedName>
        <fullName evidence="1">Putative eka-like protein</fullName>
    </submittedName>
</protein>
<dbReference type="EMBL" id="JNVN01002248">
    <property type="protein sequence ID" value="KHJ32202.1"/>
    <property type="molecule type" value="Genomic_DNA"/>
</dbReference>